<dbReference type="InterPro" id="IPR052016">
    <property type="entry name" value="Bact_Sigma-Reg"/>
</dbReference>
<dbReference type="Proteomes" id="UP001500063">
    <property type="component" value="Unassembled WGS sequence"/>
</dbReference>
<comment type="caution">
    <text evidence="5">The sequence shown here is derived from an EMBL/GenBank/DDBJ whole genome shotgun (WGS) entry which is preliminary data.</text>
</comment>
<protein>
    <submittedName>
        <fullName evidence="5">PP2C family serine/threonine-protein phosphatase</fullName>
    </submittedName>
</protein>
<dbReference type="InterPro" id="IPR036457">
    <property type="entry name" value="PPM-type-like_dom_sf"/>
</dbReference>
<evidence type="ECO:0000313" key="6">
    <source>
        <dbReference type="Proteomes" id="UP001500063"/>
    </source>
</evidence>
<organism evidence="5 6">
    <name type="scientific">Streptomyces blastmyceticus</name>
    <dbReference type="NCBI Taxonomy" id="68180"/>
    <lineage>
        <taxon>Bacteria</taxon>
        <taxon>Bacillati</taxon>
        <taxon>Actinomycetota</taxon>
        <taxon>Actinomycetes</taxon>
        <taxon>Kitasatosporales</taxon>
        <taxon>Streptomycetaceae</taxon>
        <taxon>Streptomyces</taxon>
    </lineage>
</organism>
<dbReference type="SMART" id="SM00331">
    <property type="entry name" value="PP2C_SIG"/>
    <property type="match status" value="1"/>
</dbReference>
<feature type="transmembrane region" description="Helical" evidence="3">
    <location>
        <begin position="85"/>
        <end position="106"/>
    </location>
</feature>
<feature type="compositionally biased region" description="Low complexity" evidence="2">
    <location>
        <begin position="372"/>
        <end position="384"/>
    </location>
</feature>
<keyword evidence="1" id="KW-0378">Hydrolase</keyword>
<dbReference type="InterPro" id="IPR001932">
    <property type="entry name" value="PPM-type_phosphatase-like_dom"/>
</dbReference>
<keyword evidence="6" id="KW-1185">Reference proteome</keyword>
<keyword evidence="3" id="KW-0472">Membrane</keyword>
<evidence type="ECO:0000259" key="4">
    <source>
        <dbReference type="SMART" id="SM00331"/>
    </source>
</evidence>
<dbReference type="PANTHER" id="PTHR43156:SF2">
    <property type="entry name" value="STAGE II SPORULATION PROTEIN E"/>
    <property type="match status" value="1"/>
</dbReference>
<evidence type="ECO:0000256" key="1">
    <source>
        <dbReference type="ARBA" id="ARBA00022801"/>
    </source>
</evidence>
<reference evidence="5 6" key="1">
    <citation type="journal article" date="2019" name="Int. J. Syst. Evol. Microbiol.">
        <title>The Global Catalogue of Microorganisms (GCM) 10K type strain sequencing project: providing services to taxonomists for standard genome sequencing and annotation.</title>
        <authorList>
            <consortium name="The Broad Institute Genomics Platform"/>
            <consortium name="The Broad Institute Genome Sequencing Center for Infectious Disease"/>
            <person name="Wu L."/>
            <person name="Ma J."/>
        </authorList>
    </citation>
    <scope>NUCLEOTIDE SEQUENCE [LARGE SCALE GENOMIC DNA]</scope>
    <source>
        <strain evidence="5 6">JCM 4565</strain>
    </source>
</reference>
<dbReference type="EMBL" id="BAAABW010000036">
    <property type="protein sequence ID" value="GAA0376436.1"/>
    <property type="molecule type" value="Genomic_DNA"/>
</dbReference>
<feature type="region of interest" description="Disordered" evidence="2">
    <location>
        <begin position="371"/>
        <end position="404"/>
    </location>
</feature>
<keyword evidence="3" id="KW-1133">Transmembrane helix</keyword>
<feature type="transmembrane region" description="Helical" evidence="3">
    <location>
        <begin position="58"/>
        <end position="79"/>
    </location>
</feature>
<feature type="compositionally biased region" description="Pro residues" evidence="2">
    <location>
        <begin position="385"/>
        <end position="404"/>
    </location>
</feature>
<proteinExistence type="predicted"/>
<feature type="transmembrane region" description="Helical" evidence="3">
    <location>
        <begin position="12"/>
        <end position="27"/>
    </location>
</feature>
<feature type="domain" description="PPM-type phosphatase" evidence="4">
    <location>
        <begin position="137"/>
        <end position="363"/>
    </location>
</feature>
<evidence type="ECO:0000256" key="2">
    <source>
        <dbReference type="SAM" id="MobiDB-lite"/>
    </source>
</evidence>
<dbReference type="Gene3D" id="3.60.40.10">
    <property type="entry name" value="PPM-type phosphatase domain"/>
    <property type="match status" value="1"/>
</dbReference>
<dbReference type="PANTHER" id="PTHR43156">
    <property type="entry name" value="STAGE II SPORULATION PROTEIN E-RELATED"/>
    <property type="match status" value="1"/>
</dbReference>
<dbReference type="RefSeq" id="WP_344123399.1">
    <property type="nucleotide sequence ID" value="NZ_BAAABW010000036.1"/>
</dbReference>
<keyword evidence="3" id="KW-0812">Transmembrane</keyword>
<evidence type="ECO:0000313" key="5">
    <source>
        <dbReference type="EMBL" id="GAA0376436.1"/>
    </source>
</evidence>
<evidence type="ECO:0000256" key="3">
    <source>
        <dbReference type="SAM" id="Phobius"/>
    </source>
</evidence>
<gene>
    <name evidence="5" type="ORF">GCM10010319_63720</name>
</gene>
<name>A0ABN0XY10_9ACTN</name>
<accession>A0ABN0XY10</accession>
<sequence length="404" mass="42679">MHIKRVPDGGRVLTVALIAGIAALAVLDCMTGTRLRLALIASVMPLIAARLCSFRRTVVVAAVFAVAQTVIHCVIVPRWDVASVLVAVLGALLVGGFAVALCAALLEREAAYDRTRMVADAVQRTMLRELPITAGLLRIAGFYISAQEGARVGGDIYEVVESPYGQRILIGDVQGKGMLAIGAGHAVLTSFREAAYHEAALEAVADHMEGALLRHNSALSLTGTDERFVTALLLEVGPPGTTTRVLSCGHIPYYVISGDRVEERLPEHHGLPLGLGGLTGAPRRAVDSAACRTGPASPEWLVLCTDGVTEARDPEGRFYPLRERLTRWVRLPPAELARALRADLEAFTEGELKDDAAVLIVRDALACGESMPRSAAGRPVSSASPAPPAPRGGPTAPPSAPARR</sequence>
<dbReference type="Pfam" id="PF07228">
    <property type="entry name" value="SpoIIE"/>
    <property type="match status" value="1"/>
</dbReference>
<dbReference type="SUPFAM" id="SSF81606">
    <property type="entry name" value="PP2C-like"/>
    <property type="match status" value="1"/>
</dbReference>